<dbReference type="Gene3D" id="2.60.210.10">
    <property type="entry name" value="Apoptosis, Tumor Necrosis Factor Receptor Associated Protein 2, Chain A"/>
    <property type="match status" value="5"/>
</dbReference>
<dbReference type="Pfam" id="PF21355">
    <property type="entry name" value="TRAF-mep_MATH"/>
    <property type="match status" value="4"/>
</dbReference>
<reference evidence="3" key="2">
    <citation type="submission" date="2021-09" db="EMBL/GenBank/DDBJ databases">
        <authorList>
            <person name="Jia N."/>
            <person name="Wang J."/>
            <person name="Shi W."/>
            <person name="Du L."/>
            <person name="Sun Y."/>
            <person name="Zhan W."/>
            <person name="Jiang J."/>
            <person name="Wang Q."/>
            <person name="Zhang B."/>
            <person name="Ji P."/>
            <person name="Sakyi L.B."/>
            <person name="Cui X."/>
            <person name="Yuan T."/>
            <person name="Jiang B."/>
            <person name="Yang W."/>
            <person name="Lam T.T.-Y."/>
            <person name="Chang Q."/>
            <person name="Ding S."/>
            <person name="Wang X."/>
            <person name="Zhu J."/>
            <person name="Ruan X."/>
            <person name="Zhao L."/>
            <person name="Wei J."/>
            <person name="Que T."/>
            <person name="Du C."/>
            <person name="Cheng J."/>
            <person name="Dai P."/>
            <person name="Han X."/>
            <person name="Huang E."/>
            <person name="Gao Y."/>
            <person name="Liu J."/>
            <person name="Shao H."/>
            <person name="Ye R."/>
            <person name="Li L."/>
            <person name="Wei W."/>
            <person name="Wang X."/>
            <person name="Wang C."/>
            <person name="Huo Q."/>
            <person name="Li W."/>
            <person name="Guo W."/>
            <person name="Chen H."/>
            <person name="Chen S."/>
            <person name="Zhou L."/>
            <person name="Zhou L."/>
            <person name="Ni X."/>
            <person name="Tian J."/>
            <person name="Zhou Y."/>
            <person name="Sheng Y."/>
            <person name="Liu T."/>
            <person name="Pan Y."/>
            <person name="Xia L."/>
            <person name="Li J."/>
            <person name="Zhao F."/>
            <person name="Cao W."/>
        </authorList>
    </citation>
    <scope>NUCLEOTIDE SEQUENCE</scope>
    <source>
        <strain evidence="3">Rmic-2018</strain>
        <tissue evidence="3">Larvae</tissue>
    </source>
</reference>
<evidence type="ECO:0000313" key="3">
    <source>
        <dbReference type="EMBL" id="KAH8023938.1"/>
    </source>
</evidence>
<feature type="domain" description="MATH" evidence="2">
    <location>
        <begin position="410"/>
        <end position="556"/>
    </location>
</feature>
<feature type="domain" description="MATH" evidence="2">
    <location>
        <begin position="237"/>
        <end position="388"/>
    </location>
</feature>
<accession>A0A9J6DPX4</accession>
<feature type="domain" description="MATH" evidence="2">
    <location>
        <begin position="911"/>
        <end position="1066"/>
    </location>
</feature>
<dbReference type="Pfam" id="PF22486">
    <property type="entry name" value="MATH_2"/>
    <property type="match status" value="1"/>
</dbReference>
<evidence type="ECO:0000256" key="1">
    <source>
        <dbReference type="SAM" id="MobiDB-lite"/>
    </source>
</evidence>
<dbReference type="AlphaFoldDB" id="A0A9J6DPX4"/>
<dbReference type="PROSITE" id="PS50144">
    <property type="entry name" value="MATH"/>
    <property type="match status" value="5"/>
</dbReference>
<comment type="caution">
    <text evidence="3">The sequence shown here is derived from an EMBL/GenBank/DDBJ whole genome shotgun (WGS) entry which is preliminary data.</text>
</comment>
<dbReference type="PANTHER" id="PTHR10131">
    <property type="entry name" value="TNF RECEPTOR ASSOCIATED FACTOR"/>
    <property type="match status" value="1"/>
</dbReference>
<evidence type="ECO:0000259" key="2">
    <source>
        <dbReference type="PROSITE" id="PS50144"/>
    </source>
</evidence>
<organism evidence="3 4">
    <name type="scientific">Rhipicephalus microplus</name>
    <name type="common">Cattle tick</name>
    <name type="synonym">Boophilus microplus</name>
    <dbReference type="NCBI Taxonomy" id="6941"/>
    <lineage>
        <taxon>Eukaryota</taxon>
        <taxon>Metazoa</taxon>
        <taxon>Ecdysozoa</taxon>
        <taxon>Arthropoda</taxon>
        <taxon>Chelicerata</taxon>
        <taxon>Arachnida</taxon>
        <taxon>Acari</taxon>
        <taxon>Parasitiformes</taxon>
        <taxon>Ixodida</taxon>
        <taxon>Ixodoidea</taxon>
        <taxon>Ixodidae</taxon>
        <taxon>Rhipicephalinae</taxon>
        <taxon>Rhipicephalus</taxon>
        <taxon>Boophilus</taxon>
    </lineage>
</organism>
<dbReference type="InterPro" id="IPR049342">
    <property type="entry name" value="TRAF1-6_MATH_dom"/>
</dbReference>
<proteinExistence type="predicted"/>
<feature type="domain" description="MATH" evidence="2">
    <location>
        <begin position="746"/>
        <end position="891"/>
    </location>
</feature>
<sequence>MSSQGTDGEILPFTARPDIRYCVCAAEKTDMAGDGIIPTSGCLHVLPTGIAASSSGPRTALFRATDLVASRLSCGRHAVEEDDYDARCVPSEHAAAAAVTCANCECGNETRKVPLGDRGRPSHPTAPFSLSPPRGARALRPVVKTLRSVTALSAIACNAFPPLQARKREGEHAAFLCGPSREKREQAFEMGSDLHLQSGALRWCLTVGVSLLLCATCSTGDPDRYSQVKETHNGTYLSQYEWSVRDMYALLQRSSVMHGVNLAGPDFYTGKPGYRVRLGLSFGRINPSNGVPYMGVWFTILRGRYDDALEWPFQYRFNITVVDPSGLGQDAHVSMNPMTAICRLRKQFQRPTERRNDGVEGCGKSFLIPHSKVLGYVSDDTLQVRLSIFLEDKGAIPKRAKAYMRGHQLVSEFQWAVDDIDAKIKQARKGEPQPLTSDLFYINSESYLMVLQLTFHSEDEHLGLFAVVIPGEFDDTLEWPLSYSFELSIVDQSAGFLTADRKGVIDPTSGVCPLSAFTKPQFQPNTPCGFRKLVSFSALERSNFKKDGKILLRFTAILDQMPNFASVSVKDRHLVAEYVWKVPSVERKIALATSGRPSNLLSERFYTRHQGYLMQMQLKFQNYTNGSIGVFLTLLEGGYDSLAQWPFVKRFDLIIIDQQHGKRGNDVVVAVDPNNPYIKNEACVGSFWRPFGRNDACGSSSAISYDEVYNRKYIRYGSLLVKVVVYMEEIEPPNMARLVFRDDSVVAEYDWLVPDIKEKVAQAKLGNAQFVDSDKFYLTNGGYRVMLRLYPEKASGYVGLYVVFTRGAYDDVLEWPFTHKYEMVIVDQKEDSSTDIVHTTFAASGCPDIALQKPTQELAEWSCGESRMASHAALLNGGYVRDGAIRVRFRVFLKEYASHVASVTVRNNALVSEYLWELKDAPAKVNLLQNAGFAKVESPIFYTGNQGYALRMSLVLNKVTTPLQTLASNDDQSVLGIYFTLWKGRHDAVLKWPFPHVITLAVVDTASGRADLSKTVDPTHARCPLEAFHRPKTMRNDHACGFSAFMAVERLGDYIRDGSLVIRATIDMRS</sequence>
<feature type="domain" description="MATH" evidence="2">
    <location>
        <begin position="575"/>
        <end position="725"/>
    </location>
</feature>
<protein>
    <recommendedName>
        <fullName evidence="2">MATH domain-containing protein</fullName>
    </recommendedName>
</protein>
<feature type="region of interest" description="Disordered" evidence="1">
    <location>
        <begin position="113"/>
        <end position="134"/>
    </location>
</feature>
<dbReference type="EMBL" id="JABSTU010000008">
    <property type="protein sequence ID" value="KAH8023938.1"/>
    <property type="molecule type" value="Genomic_DNA"/>
</dbReference>
<dbReference type="SUPFAM" id="SSF49599">
    <property type="entry name" value="TRAF domain-like"/>
    <property type="match status" value="5"/>
</dbReference>
<evidence type="ECO:0000313" key="4">
    <source>
        <dbReference type="Proteomes" id="UP000821866"/>
    </source>
</evidence>
<dbReference type="VEuPathDB" id="VectorBase:LOC119172610"/>
<reference evidence="3" key="1">
    <citation type="journal article" date="2020" name="Cell">
        <title>Large-Scale Comparative Analyses of Tick Genomes Elucidate Their Genetic Diversity and Vector Capacities.</title>
        <authorList>
            <consortium name="Tick Genome and Microbiome Consortium (TIGMIC)"/>
            <person name="Jia N."/>
            <person name="Wang J."/>
            <person name="Shi W."/>
            <person name="Du L."/>
            <person name="Sun Y."/>
            <person name="Zhan W."/>
            <person name="Jiang J.F."/>
            <person name="Wang Q."/>
            <person name="Zhang B."/>
            <person name="Ji P."/>
            <person name="Bell-Sakyi L."/>
            <person name="Cui X.M."/>
            <person name="Yuan T.T."/>
            <person name="Jiang B.G."/>
            <person name="Yang W.F."/>
            <person name="Lam T.T."/>
            <person name="Chang Q.C."/>
            <person name="Ding S.J."/>
            <person name="Wang X.J."/>
            <person name="Zhu J.G."/>
            <person name="Ruan X.D."/>
            <person name="Zhao L."/>
            <person name="Wei J.T."/>
            <person name="Ye R.Z."/>
            <person name="Que T.C."/>
            <person name="Du C.H."/>
            <person name="Zhou Y.H."/>
            <person name="Cheng J.X."/>
            <person name="Dai P.F."/>
            <person name="Guo W.B."/>
            <person name="Han X.H."/>
            <person name="Huang E.J."/>
            <person name="Li L.F."/>
            <person name="Wei W."/>
            <person name="Gao Y.C."/>
            <person name="Liu J.Z."/>
            <person name="Shao H.Z."/>
            <person name="Wang X."/>
            <person name="Wang C.C."/>
            <person name="Yang T.C."/>
            <person name="Huo Q.B."/>
            <person name="Li W."/>
            <person name="Chen H.Y."/>
            <person name="Chen S.E."/>
            <person name="Zhou L.G."/>
            <person name="Ni X.B."/>
            <person name="Tian J.H."/>
            <person name="Sheng Y."/>
            <person name="Liu T."/>
            <person name="Pan Y.S."/>
            <person name="Xia L.Y."/>
            <person name="Li J."/>
            <person name="Zhao F."/>
            <person name="Cao W.C."/>
        </authorList>
    </citation>
    <scope>NUCLEOTIDE SEQUENCE</scope>
    <source>
        <strain evidence="3">Rmic-2018</strain>
    </source>
</reference>
<keyword evidence="4" id="KW-1185">Reference proteome</keyword>
<dbReference type="PANTHER" id="PTHR10131:SF94">
    <property type="entry name" value="TNF RECEPTOR-ASSOCIATED FACTOR 4"/>
    <property type="match status" value="1"/>
</dbReference>
<name>A0A9J6DPX4_RHIMP</name>
<dbReference type="InterPro" id="IPR002083">
    <property type="entry name" value="MATH/TRAF_dom"/>
</dbReference>
<dbReference type="InterPro" id="IPR008974">
    <property type="entry name" value="TRAF-like"/>
</dbReference>
<gene>
    <name evidence="3" type="ORF">HPB51_019820</name>
</gene>
<dbReference type="GO" id="GO:0043122">
    <property type="term" value="P:regulation of canonical NF-kappaB signal transduction"/>
    <property type="evidence" value="ECO:0007669"/>
    <property type="project" value="TreeGrafter"/>
</dbReference>
<dbReference type="Proteomes" id="UP000821866">
    <property type="component" value="Chromosome 6"/>
</dbReference>